<keyword evidence="7" id="KW-0116">cAMP-binding</keyword>
<comment type="similarity">
    <text evidence="2">Belongs to the potassium channel HCN family.</text>
</comment>
<dbReference type="PROSITE" id="PS50042">
    <property type="entry name" value="CNMP_BINDING_3"/>
    <property type="match status" value="1"/>
</dbReference>
<evidence type="ECO:0000256" key="9">
    <source>
        <dbReference type="ARBA" id="ARBA00022741"/>
    </source>
</evidence>
<comment type="catalytic activity">
    <reaction evidence="21">
        <text>K(+)(in) = K(+)(out)</text>
        <dbReference type="Rhea" id="RHEA:29463"/>
        <dbReference type="ChEBI" id="CHEBI:29103"/>
    </reaction>
</comment>
<keyword evidence="8 24" id="KW-0812">Transmembrane</keyword>
<dbReference type="GO" id="GO:0098719">
    <property type="term" value="P:sodium ion import across plasma membrane"/>
    <property type="evidence" value="ECO:0007669"/>
    <property type="project" value="Ensembl"/>
</dbReference>
<reference evidence="26" key="2">
    <citation type="submission" date="2025-09" db="UniProtKB">
        <authorList>
            <consortium name="Ensembl"/>
        </authorList>
    </citation>
    <scope>IDENTIFICATION</scope>
</reference>
<evidence type="ECO:0000256" key="4">
    <source>
        <dbReference type="ARBA" id="ARBA00022461"/>
    </source>
</evidence>
<keyword evidence="15" id="KW-0406">Ion transport</keyword>
<dbReference type="FunFam" id="1.10.287.630:FF:000002">
    <property type="entry name" value="Potassium/sodium hyperpolarization-activated cyclic nucleotide-gated channel 4"/>
    <property type="match status" value="1"/>
</dbReference>
<keyword evidence="4" id="KW-0894">Sodium channel</keyword>
<dbReference type="GO" id="GO:1990573">
    <property type="term" value="P:potassium ion import across plasma membrane"/>
    <property type="evidence" value="ECO:0007669"/>
    <property type="project" value="Ensembl"/>
</dbReference>
<comment type="catalytic activity">
    <reaction evidence="22">
        <text>Na(+)(in) = Na(+)(out)</text>
        <dbReference type="Rhea" id="RHEA:34963"/>
        <dbReference type="ChEBI" id="CHEBI:29101"/>
    </reaction>
</comment>
<evidence type="ECO:0000313" key="27">
    <source>
        <dbReference type="Proteomes" id="UP000233120"/>
    </source>
</evidence>
<dbReference type="InterPro" id="IPR005821">
    <property type="entry name" value="Ion_trans_dom"/>
</dbReference>
<evidence type="ECO:0000256" key="19">
    <source>
        <dbReference type="ARBA" id="ARBA00023286"/>
    </source>
</evidence>
<dbReference type="GeneTree" id="ENSGT00940000156523"/>
<keyword evidence="3" id="KW-0813">Transport</keyword>
<evidence type="ECO:0000256" key="2">
    <source>
        <dbReference type="ARBA" id="ARBA00006305"/>
    </source>
</evidence>
<feature type="compositionally biased region" description="Low complexity" evidence="23">
    <location>
        <begin position="110"/>
        <end position="138"/>
    </location>
</feature>
<keyword evidence="19" id="KW-1071">Ligand-gated ion channel</keyword>
<dbReference type="GO" id="GO:0071321">
    <property type="term" value="P:cellular response to cGMP"/>
    <property type="evidence" value="ECO:0007669"/>
    <property type="project" value="Ensembl"/>
</dbReference>
<dbReference type="Proteomes" id="UP000233120">
    <property type="component" value="Unassembled WGS sequence"/>
</dbReference>
<keyword evidence="27" id="KW-1185">Reference proteome</keyword>
<proteinExistence type="inferred from homology"/>
<evidence type="ECO:0000256" key="3">
    <source>
        <dbReference type="ARBA" id="ARBA00022448"/>
    </source>
</evidence>
<comment type="subcellular location">
    <subcellularLocation>
        <location evidence="1">Cell membrane</location>
        <topology evidence="1">Multi-pass membrane protein</topology>
    </subcellularLocation>
</comment>
<feature type="region of interest" description="Disordered" evidence="23">
    <location>
        <begin position="1"/>
        <end position="140"/>
    </location>
</feature>
<dbReference type="Ensembl" id="ENSMNET00000042969.1">
    <property type="protein sequence ID" value="ENSMNEP00000018733.1"/>
    <property type="gene ID" value="ENSMNEG00000033272.1"/>
</dbReference>
<dbReference type="Bgee" id="ENSMNEG00000033272">
    <property type="expression patterns" value="Expressed in temporal lobe and 2 other cell types or tissues"/>
</dbReference>
<evidence type="ECO:0000256" key="16">
    <source>
        <dbReference type="ARBA" id="ARBA00023136"/>
    </source>
</evidence>
<keyword evidence="12" id="KW-0630">Potassium</keyword>
<name>A0A2K6C4Z9_MACNE</name>
<organism evidence="26 27">
    <name type="scientific">Macaca nemestrina</name>
    <name type="common">Pig-tailed macaque</name>
    <dbReference type="NCBI Taxonomy" id="9545"/>
    <lineage>
        <taxon>Eukaryota</taxon>
        <taxon>Metazoa</taxon>
        <taxon>Chordata</taxon>
        <taxon>Craniata</taxon>
        <taxon>Vertebrata</taxon>
        <taxon>Euteleostomi</taxon>
        <taxon>Mammalia</taxon>
        <taxon>Eutheria</taxon>
        <taxon>Euarchontoglires</taxon>
        <taxon>Primates</taxon>
        <taxon>Haplorrhini</taxon>
        <taxon>Catarrhini</taxon>
        <taxon>Cercopithecidae</taxon>
        <taxon>Cercopithecinae</taxon>
        <taxon>Macaca</taxon>
    </lineage>
</organism>
<feature type="compositionally biased region" description="Basic residues" evidence="23">
    <location>
        <begin position="49"/>
        <end position="60"/>
    </location>
</feature>
<evidence type="ECO:0000256" key="6">
    <source>
        <dbReference type="ARBA" id="ARBA00022538"/>
    </source>
</evidence>
<keyword evidence="18" id="KW-0739">Sodium transport</keyword>
<keyword evidence="6" id="KW-0633">Potassium transport</keyword>
<dbReference type="Pfam" id="PF00027">
    <property type="entry name" value="cNMP_binding"/>
    <property type="match status" value="1"/>
</dbReference>
<dbReference type="GO" id="GO:0005249">
    <property type="term" value="F:voltage-gated potassium channel activity"/>
    <property type="evidence" value="ECO:0007669"/>
    <property type="project" value="Ensembl"/>
</dbReference>
<evidence type="ECO:0000256" key="20">
    <source>
        <dbReference type="ARBA" id="ARBA00023303"/>
    </source>
</evidence>
<protein>
    <submittedName>
        <fullName evidence="26">Hyperpolarization activated cyclic nucleotide gated potassium and sodium channel 2</fullName>
    </submittedName>
</protein>
<evidence type="ECO:0000256" key="22">
    <source>
        <dbReference type="ARBA" id="ARBA00036239"/>
    </source>
</evidence>
<evidence type="ECO:0000256" key="21">
    <source>
        <dbReference type="ARBA" id="ARBA00034430"/>
    </source>
</evidence>
<feature type="transmembrane region" description="Helical" evidence="24">
    <location>
        <begin position="426"/>
        <end position="449"/>
    </location>
</feature>
<keyword evidence="9" id="KW-0547">Nucleotide-binding</keyword>
<dbReference type="FunFam" id="2.60.120.10:FF:000007">
    <property type="entry name" value="Putative potassium/sodium hyperpolarization-activated cyclic nucleotide-gated channel 2"/>
    <property type="match status" value="1"/>
</dbReference>
<evidence type="ECO:0000256" key="13">
    <source>
        <dbReference type="ARBA" id="ARBA00022989"/>
    </source>
</evidence>
<dbReference type="GO" id="GO:0005222">
    <property type="term" value="F:intracellularly cAMP-activated cation channel activity"/>
    <property type="evidence" value="ECO:0007669"/>
    <property type="project" value="Ensembl"/>
</dbReference>
<dbReference type="GO" id="GO:0098855">
    <property type="term" value="C:HCN channel complex"/>
    <property type="evidence" value="ECO:0007669"/>
    <property type="project" value="Ensembl"/>
</dbReference>
<dbReference type="FunFam" id="1.10.287.70:FF:000031">
    <property type="entry name" value="Potassium/sodium hyperpolarization-activated cyclic nucleotide-gated channel 1, putative"/>
    <property type="match status" value="1"/>
</dbReference>
<feature type="domain" description="Cyclic nucleotide-binding" evidence="25">
    <location>
        <begin position="527"/>
        <end position="633"/>
    </location>
</feature>
<dbReference type="InterPro" id="IPR018488">
    <property type="entry name" value="cNMP-bd_CS"/>
</dbReference>
<dbReference type="InterPro" id="IPR014710">
    <property type="entry name" value="RmlC-like_jellyroll"/>
</dbReference>
<dbReference type="InterPro" id="IPR000595">
    <property type="entry name" value="cNMP-bd_dom"/>
</dbReference>
<evidence type="ECO:0000256" key="11">
    <source>
        <dbReference type="ARBA" id="ARBA00022882"/>
    </source>
</evidence>
<dbReference type="PRINTS" id="PR01463">
    <property type="entry name" value="EAGCHANLFMLY"/>
</dbReference>
<dbReference type="PROSITE" id="PS00888">
    <property type="entry name" value="CNMP_BINDING_1"/>
    <property type="match status" value="1"/>
</dbReference>
<dbReference type="SUPFAM" id="SSF51206">
    <property type="entry name" value="cAMP-binding domain-like"/>
    <property type="match status" value="1"/>
</dbReference>
<dbReference type="GO" id="GO:0030552">
    <property type="term" value="F:cAMP binding"/>
    <property type="evidence" value="ECO:0007669"/>
    <property type="project" value="UniProtKB-KW"/>
</dbReference>
<dbReference type="PANTHER" id="PTHR45689">
    <property type="entry name" value="I[[H]] CHANNEL, ISOFORM E"/>
    <property type="match status" value="1"/>
</dbReference>
<dbReference type="InterPro" id="IPR013621">
    <property type="entry name" value="Ion_trans_N"/>
</dbReference>
<evidence type="ECO:0000256" key="12">
    <source>
        <dbReference type="ARBA" id="ARBA00022958"/>
    </source>
</evidence>
<evidence type="ECO:0000256" key="8">
    <source>
        <dbReference type="ARBA" id="ARBA00022692"/>
    </source>
</evidence>
<dbReference type="InterPro" id="IPR051413">
    <property type="entry name" value="K/Na_HCN_channel"/>
</dbReference>
<evidence type="ECO:0000256" key="7">
    <source>
        <dbReference type="ARBA" id="ARBA00022566"/>
    </source>
</evidence>
<evidence type="ECO:0000256" key="15">
    <source>
        <dbReference type="ARBA" id="ARBA00023065"/>
    </source>
</evidence>
<keyword evidence="11" id="KW-0851">Voltage-gated channel</keyword>
<keyword evidence="13 24" id="KW-1133">Transmembrane helix</keyword>
<dbReference type="Pfam" id="PF08412">
    <property type="entry name" value="Ion_trans_N"/>
    <property type="match status" value="1"/>
</dbReference>
<gene>
    <name evidence="26" type="primary">HCN2</name>
</gene>
<keyword evidence="10" id="KW-0631">Potassium channel</keyword>
<feature type="transmembrane region" description="Helical" evidence="24">
    <location>
        <begin position="223"/>
        <end position="242"/>
    </location>
</feature>
<dbReference type="InterPro" id="IPR003938">
    <property type="entry name" value="K_chnl_volt-dep_EAG/ELK/ERG"/>
</dbReference>
<feature type="transmembrane region" description="Helical" evidence="24">
    <location>
        <begin position="193"/>
        <end position="217"/>
    </location>
</feature>
<evidence type="ECO:0000313" key="26">
    <source>
        <dbReference type="Ensembl" id="ENSMNEP00000018733.1"/>
    </source>
</evidence>
<keyword evidence="20" id="KW-0407">Ion channel</keyword>
<dbReference type="GO" id="GO:0030424">
    <property type="term" value="C:axon"/>
    <property type="evidence" value="ECO:0007669"/>
    <property type="project" value="TreeGrafter"/>
</dbReference>
<dbReference type="InterPro" id="IPR018490">
    <property type="entry name" value="cNMP-bd_dom_sf"/>
</dbReference>
<dbReference type="PANTHER" id="PTHR45689:SF11">
    <property type="entry name" value="POTASSIUM_SODIUM HYPERPOLARIZATION-ACTIVATED CYCLIC NUCLEOTIDE-GATED CHANNEL 2"/>
    <property type="match status" value="1"/>
</dbReference>
<dbReference type="AlphaFoldDB" id="A0A2K6C4Z9"/>
<evidence type="ECO:0000256" key="5">
    <source>
        <dbReference type="ARBA" id="ARBA00022475"/>
    </source>
</evidence>
<dbReference type="GO" id="GO:0071320">
    <property type="term" value="P:cellular response to cAMP"/>
    <property type="evidence" value="ECO:0007669"/>
    <property type="project" value="Ensembl"/>
</dbReference>
<keyword evidence="16 24" id="KW-0472">Membrane</keyword>
<dbReference type="CDD" id="cd00038">
    <property type="entry name" value="CAP_ED"/>
    <property type="match status" value="1"/>
</dbReference>
<evidence type="ECO:0000256" key="14">
    <source>
        <dbReference type="ARBA" id="ARBA00023053"/>
    </source>
</evidence>
<feature type="compositionally biased region" description="Gly residues" evidence="23">
    <location>
        <begin position="1"/>
        <end position="11"/>
    </location>
</feature>
<dbReference type="GO" id="GO:0003254">
    <property type="term" value="P:regulation of membrane depolarization"/>
    <property type="evidence" value="ECO:0007669"/>
    <property type="project" value="TreeGrafter"/>
</dbReference>
<dbReference type="Gene3D" id="2.60.120.10">
    <property type="entry name" value="Jelly Rolls"/>
    <property type="match status" value="1"/>
</dbReference>
<keyword evidence="17" id="KW-0114">cAMP</keyword>
<evidence type="ECO:0000256" key="1">
    <source>
        <dbReference type="ARBA" id="ARBA00004651"/>
    </source>
</evidence>
<evidence type="ECO:0000256" key="23">
    <source>
        <dbReference type="SAM" id="MobiDB-lite"/>
    </source>
</evidence>
<sequence>MDARGAGGRPGEPGATRRAAAPPPPRRPPTAAAPRAAAPPAPARPALPWRRRTRRPAGRLRSRDSSCGRRHPRARRARPRAARTAVRRGEPQCSPRARGPARAQGVVLVPRAPRARAGPCPAEEAGSEEAGPAGEPRGSQASFMQRQFGALLQPGVNKFSLRMFGSQKAVEREQERVKSAGAWIIHPYSDFRFYWDFTMLLFMVGNLIIIPVGITFFKDETTAPWIVFNVVSDTFFLMDLVLNFRTGIVIEDNTEIILDPEKIKKKYLRTWFVVDFVSSIPVDYIFLIVEKGIDSEVYKTARALRIVRFTKILSLLRLLRLSRLIRYIHQWEEVRWAIFHMNHNDLASAVMRICNLISMMLLLCHWDGCLQFLVPMLQDFPRQLLGLHNNHSWSELYSFALFKAMSHMLCIGYGRQAPESMTDIWLTMLSMIVGATCYAMFIGHATALIQSLDSSRRQYQEKYKQVEQYMSFHKLPADFRQKIHDYYEHRYQGKMFDEDSILGELNGPLREEIVNFNCRKLVASMPLFANADPNFVTAMLTKLKFEVFQPGDYIIREGTIGKKMYFIQHGVVSVLTKGNKEMKLSDGSYFGEICLLTRGRRTASVRADTYCRLYSLSVDNFNEVLEEYPMMRRAFETVAIDRLDRIGKKNSILLHKVQHDLNSGVFNNQENAIIQEIVKYDREMVQQAELGQRVGLFPPPPPPQVTSAIATLQQAVAMSFCPQVARPLVGPLALGSPRLVRRPP</sequence>
<evidence type="ECO:0000256" key="17">
    <source>
        <dbReference type="ARBA" id="ARBA00023149"/>
    </source>
</evidence>
<dbReference type="SUPFAM" id="SSF81324">
    <property type="entry name" value="Voltage-gated potassium channels"/>
    <property type="match status" value="1"/>
</dbReference>
<accession>A0A2K6C4Z9</accession>
<dbReference type="Gene3D" id="1.10.287.630">
    <property type="entry name" value="Helix hairpin bin"/>
    <property type="match status" value="1"/>
</dbReference>
<evidence type="ECO:0000256" key="24">
    <source>
        <dbReference type="SAM" id="Phobius"/>
    </source>
</evidence>
<dbReference type="GO" id="GO:0005248">
    <property type="term" value="F:voltage-gated sodium channel activity"/>
    <property type="evidence" value="ECO:0007669"/>
    <property type="project" value="Ensembl"/>
</dbReference>
<dbReference type="GO" id="GO:0030425">
    <property type="term" value="C:dendrite"/>
    <property type="evidence" value="ECO:0007669"/>
    <property type="project" value="TreeGrafter"/>
</dbReference>
<dbReference type="Gene3D" id="1.10.287.70">
    <property type="match status" value="1"/>
</dbReference>
<dbReference type="SMART" id="SM00100">
    <property type="entry name" value="cNMP"/>
    <property type="match status" value="1"/>
</dbReference>
<dbReference type="OMA" id="YFVQHGC"/>
<evidence type="ECO:0000259" key="25">
    <source>
        <dbReference type="PROSITE" id="PS50042"/>
    </source>
</evidence>
<reference evidence="26" key="1">
    <citation type="submission" date="2025-08" db="UniProtKB">
        <authorList>
            <consortium name="Ensembl"/>
        </authorList>
    </citation>
    <scope>IDENTIFICATION</scope>
</reference>
<dbReference type="Pfam" id="PF00520">
    <property type="entry name" value="Ion_trans"/>
    <property type="match status" value="1"/>
</dbReference>
<evidence type="ECO:0000256" key="10">
    <source>
        <dbReference type="ARBA" id="ARBA00022826"/>
    </source>
</evidence>
<dbReference type="STRING" id="9545.ENSMNEP00000018733"/>
<dbReference type="GO" id="GO:0042802">
    <property type="term" value="F:identical protein binding"/>
    <property type="evidence" value="ECO:0007669"/>
    <property type="project" value="Ensembl"/>
</dbReference>
<keyword evidence="14" id="KW-0915">Sodium</keyword>
<keyword evidence="5" id="KW-1003">Cell membrane</keyword>
<feature type="compositionally biased region" description="Basic residues" evidence="23">
    <location>
        <begin position="68"/>
        <end position="81"/>
    </location>
</feature>
<evidence type="ECO:0000256" key="18">
    <source>
        <dbReference type="ARBA" id="ARBA00023201"/>
    </source>
</evidence>